<keyword evidence="9 10" id="KW-0289">Folate biosynthesis</keyword>
<dbReference type="Gene3D" id="3.20.20.20">
    <property type="entry name" value="Dihydropteroate synthase-like"/>
    <property type="match status" value="1"/>
</dbReference>
<organism evidence="13">
    <name type="scientific">Arthrobacter saudimassiliensis</name>
    <dbReference type="NCBI Taxonomy" id="1461584"/>
    <lineage>
        <taxon>Bacteria</taxon>
        <taxon>Bacillati</taxon>
        <taxon>Actinomycetota</taxon>
        <taxon>Actinomycetes</taxon>
        <taxon>Micrococcales</taxon>
        <taxon>Micrococcaceae</taxon>
        <taxon>Arthrobacter</taxon>
    </lineage>
</organism>
<dbReference type="GO" id="GO:0046654">
    <property type="term" value="P:tetrahydrofolate biosynthetic process"/>
    <property type="evidence" value="ECO:0007669"/>
    <property type="project" value="UniProtKB-UniPathway"/>
</dbReference>
<comment type="function">
    <text evidence="10">Catalyzes the condensation of para-aminobenzoate (pABA) with 6-hydroxymethyl-7,8-dihydropterin diphosphate (DHPt-PP) to form 7,8-dihydropteroate (H2Pte), the immediate precursor of folate derivatives.</text>
</comment>
<dbReference type="Pfam" id="PF00809">
    <property type="entry name" value="Pterin_bind"/>
    <property type="match status" value="1"/>
</dbReference>
<dbReference type="SUPFAM" id="SSF51717">
    <property type="entry name" value="Dihydropteroate synthetase-like"/>
    <property type="match status" value="1"/>
</dbReference>
<dbReference type="PROSITE" id="PS00792">
    <property type="entry name" value="DHPS_1"/>
    <property type="match status" value="1"/>
</dbReference>
<evidence type="ECO:0000313" key="13">
    <source>
        <dbReference type="EMBL" id="CEA07111.1"/>
    </source>
</evidence>
<dbReference type="PANTHER" id="PTHR20941">
    <property type="entry name" value="FOLATE SYNTHESIS PROTEINS"/>
    <property type="match status" value="1"/>
</dbReference>
<comment type="pathway">
    <text evidence="3 10">Cofactor biosynthesis; tetrahydrofolate biosynthesis; 7,8-dihydrofolate from 2-amino-4-hydroxy-6-hydroxymethyl-7,8-dihydropteridine diphosphate and 4-aminobenzoate: step 1/2.</text>
</comment>
<name>A0A078MQJ3_9MICC</name>
<keyword evidence="8 10" id="KW-0460">Magnesium</keyword>
<dbReference type="EC" id="2.5.1.15" evidence="5 10"/>
<dbReference type="GO" id="GO:0046656">
    <property type="term" value="P:folic acid biosynthetic process"/>
    <property type="evidence" value="ECO:0007669"/>
    <property type="project" value="UniProtKB-KW"/>
</dbReference>
<reference evidence="13" key="1">
    <citation type="submission" date="2014-07" db="EMBL/GenBank/DDBJ databases">
        <authorList>
            <person name="Urmite Genomes Urmite Genomes"/>
        </authorList>
    </citation>
    <scope>NUCLEOTIDE SEQUENCE</scope>
    <source>
        <strain evidence="13">11W110_air</strain>
    </source>
</reference>
<dbReference type="GO" id="GO:0005829">
    <property type="term" value="C:cytosol"/>
    <property type="evidence" value="ECO:0007669"/>
    <property type="project" value="TreeGrafter"/>
</dbReference>
<feature type="region of interest" description="Disordered" evidence="11">
    <location>
        <begin position="1"/>
        <end position="24"/>
    </location>
</feature>
<sequence>MDSLAAAPGTGPSTSPLPVLRRSSADERFRRLPAGRTLVMGILNVTPDSFSDGGRFATVDDAVAAGLDLVRAGADIVDVGGESTRPDAERISPAQEQRRVLPVITALAAAGVTVSVDTMNVETAEKALAAGAVLINDVSGAAMAEGMPELVARTGAHYVLMHSRGPVRRQDPRAVYEDAPAEVLDELRALRRRLLDAGVAEEKIILDPGLGFSKTADHDWALLHALDRFTAEGHRVLVGASRKRFLGTLPGTDGPAVPAQERDAATTAVSALSAAAGAWCVRVHDVASSAAAVRVAAAWREGGQ</sequence>
<evidence type="ECO:0000256" key="3">
    <source>
        <dbReference type="ARBA" id="ARBA00004763"/>
    </source>
</evidence>
<feature type="domain" description="Pterin-binding" evidence="12">
    <location>
        <begin position="37"/>
        <end position="294"/>
    </location>
</feature>
<dbReference type="InterPro" id="IPR006390">
    <property type="entry name" value="DHP_synth_dom"/>
</dbReference>
<dbReference type="InterPro" id="IPR011005">
    <property type="entry name" value="Dihydropteroate_synth-like_sf"/>
</dbReference>
<keyword evidence="6 10" id="KW-0808">Transferase</keyword>
<dbReference type="NCBIfam" id="TIGR01496">
    <property type="entry name" value="DHPS"/>
    <property type="match status" value="1"/>
</dbReference>
<comment type="catalytic activity">
    <reaction evidence="1">
        <text>(7,8-dihydropterin-6-yl)methyl diphosphate + 4-aminobenzoate = 7,8-dihydropteroate + diphosphate</text>
        <dbReference type="Rhea" id="RHEA:19949"/>
        <dbReference type="ChEBI" id="CHEBI:17836"/>
        <dbReference type="ChEBI" id="CHEBI:17839"/>
        <dbReference type="ChEBI" id="CHEBI:33019"/>
        <dbReference type="ChEBI" id="CHEBI:72950"/>
        <dbReference type="EC" id="2.5.1.15"/>
    </reaction>
</comment>
<evidence type="ECO:0000256" key="5">
    <source>
        <dbReference type="ARBA" id="ARBA00012458"/>
    </source>
</evidence>
<dbReference type="PANTHER" id="PTHR20941:SF1">
    <property type="entry name" value="FOLIC ACID SYNTHESIS PROTEIN FOL1"/>
    <property type="match status" value="1"/>
</dbReference>
<dbReference type="CDD" id="cd00739">
    <property type="entry name" value="DHPS"/>
    <property type="match status" value="1"/>
</dbReference>
<dbReference type="PATRIC" id="fig|1461584.3.peg.413"/>
<evidence type="ECO:0000256" key="2">
    <source>
        <dbReference type="ARBA" id="ARBA00001946"/>
    </source>
</evidence>
<dbReference type="PROSITE" id="PS00793">
    <property type="entry name" value="DHPS_2"/>
    <property type="match status" value="1"/>
</dbReference>
<dbReference type="GO" id="GO:0046872">
    <property type="term" value="F:metal ion binding"/>
    <property type="evidence" value="ECO:0007669"/>
    <property type="project" value="UniProtKB-KW"/>
</dbReference>
<accession>A0A078MQJ3</accession>
<dbReference type="PROSITE" id="PS50972">
    <property type="entry name" value="PTERIN_BINDING"/>
    <property type="match status" value="1"/>
</dbReference>
<comment type="similarity">
    <text evidence="4 10">Belongs to the DHPS family.</text>
</comment>
<evidence type="ECO:0000256" key="11">
    <source>
        <dbReference type="SAM" id="MobiDB-lite"/>
    </source>
</evidence>
<evidence type="ECO:0000256" key="1">
    <source>
        <dbReference type="ARBA" id="ARBA00000012"/>
    </source>
</evidence>
<keyword evidence="7 10" id="KW-0479">Metal-binding</keyword>
<dbReference type="GO" id="GO:0004156">
    <property type="term" value="F:dihydropteroate synthase activity"/>
    <property type="evidence" value="ECO:0007669"/>
    <property type="project" value="UniProtKB-EC"/>
</dbReference>
<protein>
    <recommendedName>
        <fullName evidence="5 10">Dihydropteroate synthase</fullName>
        <shortName evidence="10">DHPS</shortName>
        <ecNumber evidence="5 10">2.5.1.15</ecNumber>
    </recommendedName>
    <alternativeName>
        <fullName evidence="10">Dihydropteroate pyrophosphorylase</fullName>
    </alternativeName>
</protein>
<dbReference type="InterPro" id="IPR045031">
    <property type="entry name" value="DHP_synth-like"/>
</dbReference>
<dbReference type="EMBL" id="LN483070">
    <property type="protein sequence ID" value="CEA07111.1"/>
    <property type="molecule type" value="Genomic_DNA"/>
</dbReference>
<evidence type="ECO:0000256" key="10">
    <source>
        <dbReference type="RuleBase" id="RU361205"/>
    </source>
</evidence>
<evidence type="ECO:0000256" key="6">
    <source>
        <dbReference type="ARBA" id="ARBA00022679"/>
    </source>
</evidence>
<evidence type="ECO:0000259" key="12">
    <source>
        <dbReference type="PROSITE" id="PS50972"/>
    </source>
</evidence>
<dbReference type="InterPro" id="IPR000489">
    <property type="entry name" value="Pterin-binding_dom"/>
</dbReference>
<dbReference type="UniPathway" id="UPA00077">
    <property type="reaction ID" value="UER00156"/>
</dbReference>
<dbReference type="AlphaFoldDB" id="A0A078MQJ3"/>
<evidence type="ECO:0000256" key="7">
    <source>
        <dbReference type="ARBA" id="ARBA00022723"/>
    </source>
</evidence>
<evidence type="ECO:0000256" key="8">
    <source>
        <dbReference type="ARBA" id="ARBA00022842"/>
    </source>
</evidence>
<evidence type="ECO:0000256" key="9">
    <source>
        <dbReference type="ARBA" id="ARBA00022909"/>
    </source>
</evidence>
<gene>
    <name evidence="13" type="primary">folP1</name>
    <name evidence="13" type="ORF">BN1051_00424</name>
</gene>
<comment type="cofactor">
    <cofactor evidence="2 10">
        <name>Mg(2+)</name>
        <dbReference type="ChEBI" id="CHEBI:18420"/>
    </cofactor>
</comment>
<proteinExistence type="inferred from homology"/>
<evidence type="ECO:0000256" key="4">
    <source>
        <dbReference type="ARBA" id="ARBA00009503"/>
    </source>
</evidence>